<dbReference type="SMART" id="SM00209">
    <property type="entry name" value="TSP1"/>
    <property type="match status" value="2"/>
</dbReference>
<dbReference type="AlphaFoldDB" id="A0A7M5X1K5"/>
<protein>
    <submittedName>
        <fullName evidence="2">Uncharacterized protein</fullName>
    </submittedName>
</protein>
<dbReference type="RefSeq" id="XP_066919015.1">
    <property type="nucleotide sequence ID" value="XM_067062914.1"/>
</dbReference>
<evidence type="ECO:0000256" key="1">
    <source>
        <dbReference type="SAM" id="SignalP"/>
    </source>
</evidence>
<name>A0A7M5X1K5_9CNID</name>
<evidence type="ECO:0000313" key="2">
    <source>
        <dbReference type="EnsemblMetazoa" id="CLYHEMP016401.1"/>
    </source>
</evidence>
<keyword evidence="1" id="KW-0732">Signal</keyword>
<reference evidence="2" key="1">
    <citation type="submission" date="2021-01" db="UniProtKB">
        <authorList>
            <consortium name="EnsemblMetazoa"/>
        </authorList>
    </citation>
    <scope>IDENTIFICATION</scope>
</reference>
<proteinExistence type="predicted"/>
<organism evidence="2 3">
    <name type="scientific">Clytia hemisphaerica</name>
    <dbReference type="NCBI Taxonomy" id="252671"/>
    <lineage>
        <taxon>Eukaryota</taxon>
        <taxon>Metazoa</taxon>
        <taxon>Cnidaria</taxon>
        <taxon>Hydrozoa</taxon>
        <taxon>Hydroidolina</taxon>
        <taxon>Leptothecata</taxon>
        <taxon>Obeliida</taxon>
        <taxon>Clytiidae</taxon>
        <taxon>Clytia</taxon>
    </lineage>
</organism>
<dbReference type="SUPFAM" id="SSF82895">
    <property type="entry name" value="TSP-1 type 1 repeat"/>
    <property type="match status" value="2"/>
</dbReference>
<dbReference type="InterPro" id="IPR036383">
    <property type="entry name" value="TSP1_rpt_sf"/>
</dbReference>
<feature type="signal peptide" evidence="1">
    <location>
        <begin position="1"/>
        <end position="20"/>
    </location>
</feature>
<dbReference type="Gene3D" id="2.20.100.10">
    <property type="entry name" value="Thrombospondin type-1 (TSP1) repeat"/>
    <property type="match status" value="1"/>
</dbReference>
<sequence>MMFHSLTLFLLLRIFKAGFGENLIFCSGESDSDSSRLSCSTGLIHIQQASIQEHSSCQGTGGSCEITDAEDRIRGVCDDKQTCTITAILSSNDVDFNCVQVAQVSIEYSCDQDGTWNTWTNWTSCEKTCGYEKRNRTRECVEPLGGGAPCNGLNVEEELCDHPYCEGCDVDTKDQTSENVEECIADEKLCLSHDGTLCYKRHFNGSVAEWTEWTTCVEGEQVRIRDCQQGFGPNADCAGEELTQVKACQNEEQKPKSNPPSQSIFVKRKSDENMTSSKLIARDVTQITCVLKCKVIGWCRKAGWRAAKDGGMLGICFGFDGVDAPDESLKVFQNVIVFDNPTCAP</sequence>
<feature type="chain" id="PRO_5029813195" evidence="1">
    <location>
        <begin position="21"/>
        <end position="345"/>
    </location>
</feature>
<dbReference type="OrthoDB" id="6090599at2759"/>
<keyword evidence="3" id="KW-1185">Reference proteome</keyword>
<dbReference type="PROSITE" id="PS50092">
    <property type="entry name" value="TSP1"/>
    <property type="match status" value="2"/>
</dbReference>
<evidence type="ECO:0000313" key="3">
    <source>
        <dbReference type="Proteomes" id="UP000594262"/>
    </source>
</evidence>
<dbReference type="Proteomes" id="UP000594262">
    <property type="component" value="Unplaced"/>
</dbReference>
<dbReference type="GeneID" id="136806347"/>
<accession>A0A7M5X1K5</accession>
<dbReference type="Pfam" id="PF00090">
    <property type="entry name" value="TSP_1"/>
    <property type="match status" value="2"/>
</dbReference>
<dbReference type="InterPro" id="IPR000884">
    <property type="entry name" value="TSP1_rpt"/>
</dbReference>
<dbReference type="EnsemblMetazoa" id="CLYHEMT016401.1">
    <property type="protein sequence ID" value="CLYHEMP016401.1"/>
    <property type="gene ID" value="CLYHEMG016401"/>
</dbReference>